<evidence type="ECO:0000256" key="5">
    <source>
        <dbReference type="ARBA" id="ARBA00022960"/>
    </source>
</evidence>
<proteinExistence type="inferred from homology"/>
<dbReference type="GO" id="GO:0015648">
    <property type="term" value="F:lipid-linked peptidoglycan transporter activity"/>
    <property type="evidence" value="ECO:0007669"/>
    <property type="project" value="TreeGrafter"/>
</dbReference>
<keyword evidence="4 17" id="KW-0812">Transmembrane</keyword>
<dbReference type="PANTHER" id="PTHR30474:SF2">
    <property type="entry name" value="PEPTIDOGLYCAN GLYCOSYLTRANSFERASE FTSW-RELATED"/>
    <property type="match status" value="1"/>
</dbReference>
<evidence type="ECO:0000313" key="19">
    <source>
        <dbReference type="Proteomes" id="UP000249239"/>
    </source>
</evidence>
<comment type="subcellular location">
    <subcellularLocation>
        <location evidence="1">Membrane</location>
        <topology evidence="1">Multi-pass membrane protein</topology>
    </subcellularLocation>
</comment>
<evidence type="ECO:0000256" key="4">
    <source>
        <dbReference type="ARBA" id="ARBA00022692"/>
    </source>
</evidence>
<feature type="transmembrane region" description="Helical" evidence="17">
    <location>
        <begin position="46"/>
        <end position="67"/>
    </location>
</feature>
<dbReference type="GO" id="GO:0008955">
    <property type="term" value="F:peptidoglycan glycosyltransferase activity"/>
    <property type="evidence" value="ECO:0007669"/>
    <property type="project" value="UniProtKB-EC"/>
</dbReference>
<feature type="transmembrane region" description="Helical" evidence="17">
    <location>
        <begin position="281"/>
        <end position="307"/>
    </location>
</feature>
<evidence type="ECO:0000256" key="8">
    <source>
        <dbReference type="ARBA" id="ARBA00023136"/>
    </source>
</evidence>
<dbReference type="EC" id="2.4.99.28" evidence="14"/>
<evidence type="ECO:0000256" key="15">
    <source>
        <dbReference type="ARBA" id="ARBA00049902"/>
    </source>
</evidence>
<dbReference type="GO" id="GO:0008360">
    <property type="term" value="P:regulation of cell shape"/>
    <property type="evidence" value="ECO:0007669"/>
    <property type="project" value="UniProtKB-KW"/>
</dbReference>
<evidence type="ECO:0000256" key="2">
    <source>
        <dbReference type="ARBA" id="ARBA00022676"/>
    </source>
</evidence>
<dbReference type="RefSeq" id="WP_111446706.1">
    <property type="nucleotide sequence ID" value="NZ_QKZK01000031.1"/>
</dbReference>
<keyword evidence="19" id="KW-1185">Reference proteome</keyword>
<evidence type="ECO:0000256" key="17">
    <source>
        <dbReference type="SAM" id="Phobius"/>
    </source>
</evidence>
<feature type="transmembrane region" description="Helical" evidence="17">
    <location>
        <begin position="79"/>
        <end position="100"/>
    </location>
</feature>
<evidence type="ECO:0000256" key="10">
    <source>
        <dbReference type="ARBA" id="ARBA00033270"/>
    </source>
</evidence>
<evidence type="ECO:0000256" key="9">
    <source>
        <dbReference type="ARBA" id="ARBA00032370"/>
    </source>
</evidence>
<feature type="transmembrane region" description="Helical" evidence="17">
    <location>
        <begin position="190"/>
        <end position="209"/>
    </location>
</feature>
<evidence type="ECO:0000256" key="14">
    <source>
        <dbReference type="ARBA" id="ARBA00044770"/>
    </source>
</evidence>
<protein>
    <recommendedName>
        <fullName evidence="12">Probable peptidoglycan glycosyltransferase FtsW</fullName>
        <ecNumber evidence="14">2.4.99.28</ecNumber>
    </recommendedName>
    <alternativeName>
        <fullName evidence="13">Cell division protein FtsW</fullName>
    </alternativeName>
    <alternativeName>
        <fullName evidence="10">Cell wall polymerase</fullName>
    </alternativeName>
    <alternativeName>
        <fullName evidence="9">Peptidoglycan polymerase</fullName>
    </alternativeName>
</protein>
<dbReference type="Pfam" id="PF01098">
    <property type="entry name" value="FTSW_RODA_SPOVE"/>
    <property type="match status" value="1"/>
</dbReference>
<dbReference type="EMBL" id="QKZK01000031">
    <property type="protein sequence ID" value="PZX12423.1"/>
    <property type="molecule type" value="Genomic_DNA"/>
</dbReference>
<keyword evidence="8 17" id="KW-0472">Membrane</keyword>
<keyword evidence="18" id="KW-0131">Cell cycle</keyword>
<evidence type="ECO:0000256" key="3">
    <source>
        <dbReference type="ARBA" id="ARBA00022679"/>
    </source>
</evidence>
<feature type="region of interest" description="Disordered" evidence="16">
    <location>
        <begin position="385"/>
        <end position="418"/>
    </location>
</feature>
<feature type="transmembrane region" description="Helical" evidence="17">
    <location>
        <begin position="14"/>
        <end position="34"/>
    </location>
</feature>
<reference evidence="18 19" key="1">
    <citation type="submission" date="2018-06" db="EMBL/GenBank/DDBJ databases">
        <title>Genomic Encyclopedia of Archaeal and Bacterial Type Strains, Phase II (KMG-II): from individual species to whole genera.</title>
        <authorList>
            <person name="Goeker M."/>
        </authorList>
    </citation>
    <scope>NUCLEOTIDE SEQUENCE [LARGE SCALE GENOMIC DNA]</scope>
    <source>
        <strain evidence="18 19">DSM 6779</strain>
    </source>
</reference>
<dbReference type="GO" id="GO:0005886">
    <property type="term" value="C:plasma membrane"/>
    <property type="evidence" value="ECO:0007669"/>
    <property type="project" value="TreeGrafter"/>
</dbReference>
<feature type="transmembrane region" description="Helical" evidence="17">
    <location>
        <begin position="151"/>
        <end position="183"/>
    </location>
</feature>
<dbReference type="GO" id="GO:0051301">
    <property type="term" value="P:cell division"/>
    <property type="evidence" value="ECO:0007669"/>
    <property type="project" value="UniProtKB-KW"/>
</dbReference>
<organism evidence="18 19">
    <name type="scientific">Breznakibacter xylanolyticus</name>
    <dbReference type="NCBI Taxonomy" id="990"/>
    <lineage>
        <taxon>Bacteria</taxon>
        <taxon>Pseudomonadati</taxon>
        <taxon>Bacteroidota</taxon>
        <taxon>Bacteroidia</taxon>
        <taxon>Marinilabiliales</taxon>
        <taxon>Marinilabiliaceae</taxon>
        <taxon>Breznakibacter</taxon>
    </lineage>
</organism>
<sequence>MRALLDKHIRGDRIIWLLIGILAVFSLLAVYSSTGTLAYKYQGGNTMYYMVKHLAFLLAGLMVIVVVHKFPYTIFSRYAVVVLWVSIFLLMLTLVMGVSLNSASRWLTVPGIGISFQPSELAKFALMMYIARILSQHQEEGKPAANAFKPIMIYVALVCGLIFRENLSTAAMLGLASMVLMFVGRVPFKYLLGSAAVALTVVALIIMLADHVPMLHRAKTWKARVERFIGNNDESSSKAEESEGDFQSKMSKMAVSTGGLFGKGPGNSYQRNFLPHPYSDFIYAIIIEEFGLLGGFVVMLIYMALLFRAAMLARDSATTFPAFLALGLTLVLVLQAFINMGVAVGVFPVTGQPLPLVSMGGTSTLFTCAAFGVILSVSRGVIEEGRNSKDGDKKGKTPKETSQVETAYLDDHLGDEEE</sequence>
<keyword evidence="5" id="KW-0133">Cell shape</keyword>
<gene>
    <name evidence="18" type="ORF">LX69_02892</name>
</gene>
<dbReference type="InterPro" id="IPR001182">
    <property type="entry name" value="FtsW/RodA"/>
</dbReference>
<dbReference type="AlphaFoldDB" id="A0A2W7MXZ8"/>
<name>A0A2W7MXZ8_9BACT</name>
<keyword evidence="18" id="KW-0132">Cell division</keyword>
<evidence type="ECO:0000256" key="12">
    <source>
        <dbReference type="ARBA" id="ARBA00041185"/>
    </source>
</evidence>
<dbReference type="Proteomes" id="UP000249239">
    <property type="component" value="Unassembled WGS sequence"/>
</dbReference>
<comment type="catalytic activity">
    <reaction evidence="15">
        <text>[GlcNAc-(1-&gt;4)-Mur2Ac(oyl-L-Ala-gamma-D-Glu-L-Lys-D-Ala-D-Ala)](n)-di-trans,octa-cis-undecaprenyl diphosphate + beta-D-GlcNAc-(1-&gt;4)-Mur2Ac(oyl-L-Ala-gamma-D-Glu-L-Lys-D-Ala-D-Ala)-di-trans,octa-cis-undecaprenyl diphosphate = [GlcNAc-(1-&gt;4)-Mur2Ac(oyl-L-Ala-gamma-D-Glu-L-Lys-D-Ala-D-Ala)](n+1)-di-trans,octa-cis-undecaprenyl diphosphate + di-trans,octa-cis-undecaprenyl diphosphate + H(+)</text>
        <dbReference type="Rhea" id="RHEA:23708"/>
        <dbReference type="Rhea" id="RHEA-COMP:9602"/>
        <dbReference type="Rhea" id="RHEA-COMP:9603"/>
        <dbReference type="ChEBI" id="CHEBI:15378"/>
        <dbReference type="ChEBI" id="CHEBI:58405"/>
        <dbReference type="ChEBI" id="CHEBI:60033"/>
        <dbReference type="ChEBI" id="CHEBI:78435"/>
        <dbReference type="EC" id="2.4.99.28"/>
    </reaction>
</comment>
<evidence type="ECO:0000256" key="1">
    <source>
        <dbReference type="ARBA" id="ARBA00004141"/>
    </source>
</evidence>
<feature type="transmembrane region" description="Helical" evidence="17">
    <location>
        <begin position="319"/>
        <end position="344"/>
    </location>
</feature>
<dbReference type="GO" id="GO:0009252">
    <property type="term" value="P:peptidoglycan biosynthetic process"/>
    <property type="evidence" value="ECO:0007669"/>
    <property type="project" value="UniProtKB-KW"/>
</dbReference>
<keyword evidence="6" id="KW-0573">Peptidoglycan synthesis</keyword>
<keyword evidence="2" id="KW-0328">Glycosyltransferase</keyword>
<evidence type="ECO:0000313" key="18">
    <source>
        <dbReference type="EMBL" id="PZX12423.1"/>
    </source>
</evidence>
<comment type="similarity">
    <text evidence="11">Belongs to the SEDS family. FtsW subfamily.</text>
</comment>
<evidence type="ECO:0000256" key="13">
    <source>
        <dbReference type="ARBA" id="ARBA00041418"/>
    </source>
</evidence>
<evidence type="ECO:0000256" key="7">
    <source>
        <dbReference type="ARBA" id="ARBA00022989"/>
    </source>
</evidence>
<keyword evidence="3" id="KW-0808">Transferase</keyword>
<keyword evidence="7 17" id="KW-1133">Transmembrane helix</keyword>
<dbReference type="OrthoDB" id="9812661at2"/>
<dbReference type="GO" id="GO:0032153">
    <property type="term" value="C:cell division site"/>
    <property type="evidence" value="ECO:0007669"/>
    <property type="project" value="TreeGrafter"/>
</dbReference>
<accession>A0A2W7MXZ8</accession>
<evidence type="ECO:0000256" key="6">
    <source>
        <dbReference type="ARBA" id="ARBA00022984"/>
    </source>
</evidence>
<comment type="caution">
    <text evidence="18">The sequence shown here is derived from an EMBL/GenBank/DDBJ whole genome shotgun (WGS) entry which is preliminary data.</text>
</comment>
<feature type="transmembrane region" description="Helical" evidence="17">
    <location>
        <begin position="356"/>
        <end position="377"/>
    </location>
</feature>
<evidence type="ECO:0000256" key="16">
    <source>
        <dbReference type="SAM" id="MobiDB-lite"/>
    </source>
</evidence>
<dbReference type="PANTHER" id="PTHR30474">
    <property type="entry name" value="CELL CYCLE PROTEIN"/>
    <property type="match status" value="1"/>
</dbReference>
<evidence type="ECO:0000256" key="11">
    <source>
        <dbReference type="ARBA" id="ARBA00038053"/>
    </source>
</evidence>
<feature type="compositionally biased region" description="Basic and acidic residues" evidence="16">
    <location>
        <begin position="385"/>
        <end position="399"/>
    </location>
</feature>